<dbReference type="FunFam" id="1.10.20.10:FF:000043">
    <property type="entry name" value="Histone H2B"/>
    <property type="match status" value="1"/>
</dbReference>
<dbReference type="EMBL" id="QEAP01000054">
    <property type="protein sequence ID" value="TPX76185.1"/>
    <property type="molecule type" value="Genomic_DNA"/>
</dbReference>
<reference evidence="4 5" key="1">
    <citation type="journal article" date="2019" name="Sci. Rep.">
        <title>Comparative genomics of chytrid fungi reveal insights into the obligate biotrophic and pathogenic lifestyle of Synchytrium endobioticum.</title>
        <authorList>
            <person name="van de Vossenberg B.T.L.H."/>
            <person name="Warris S."/>
            <person name="Nguyen H.D.T."/>
            <person name="van Gent-Pelzer M.P.E."/>
            <person name="Joly D.L."/>
            <person name="van de Geest H.C."/>
            <person name="Bonants P.J.M."/>
            <person name="Smith D.S."/>
            <person name="Levesque C.A."/>
            <person name="van der Lee T.A.J."/>
        </authorList>
    </citation>
    <scope>NUCLEOTIDE SEQUENCE [LARGE SCALE GENOMIC DNA]</scope>
    <source>
        <strain evidence="4 5">CBS 675.73</strain>
    </source>
</reference>
<dbReference type="GO" id="GO:0003677">
    <property type="term" value="F:DNA binding"/>
    <property type="evidence" value="ECO:0007669"/>
    <property type="project" value="InterPro"/>
</dbReference>
<protein>
    <recommendedName>
        <fullName evidence="3">Core Histone H2A/H2B/H3 domain-containing protein</fullName>
    </recommendedName>
</protein>
<dbReference type="GO" id="GO:0000786">
    <property type="term" value="C:nucleosome"/>
    <property type="evidence" value="ECO:0007669"/>
    <property type="project" value="InterPro"/>
</dbReference>
<comment type="caution">
    <text evidence="4">The sequence shown here is derived from an EMBL/GenBank/DDBJ whole genome shotgun (WGS) entry which is preliminary data.</text>
</comment>
<dbReference type="GO" id="GO:0005634">
    <property type="term" value="C:nucleus"/>
    <property type="evidence" value="ECO:0007669"/>
    <property type="project" value="UniProtKB-ARBA"/>
</dbReference>
<evidence type="ECO:0000313" key="4">
    <source>
        <dbReference type="EMBL" id="TPX76185.1"/>
    </source>
</evidence>
<gene>
    <name evidence="4" type="ORF">CcCBS67573_g02548</name>
</gene>
<dbReference type="STRING" id="246404.A0A507FKM4"/>
<evidence type="ECO:0000313" key="5">
    <source>
        <dbReference type="Proteomes" id="UP000320333"/>
    </source>
</evidence>
<dbReference type="PRINTS" id="PR00621">
    <property type="entry name" value="HISTONEH2B"/>
</dbReference>
<feature type="compositionally biased region" description="Basic residues" evidence="2">
    <location>
        <begin position="26"/>
        <end position="46"/>
    </location>
</feature>
<evidence type="ECO:0000256" key="1">
    <source>
        <dbReference type="ARBA" id="ARBA00006846"/>
    </source>
</evidence>
<proteinExistence type="inferred from homology"/>
<dbReference type="Pfam" id="PF00125">
    <property type="entry name" value="Histone"/>
    <property type="match status" value="1"/>
</dbReference>
<feature type="region of interest" description="Disordered" evidence="2">
    <location>
        <begin position="1"/>
        <end position="46"/>
    </location>
</feature>
<dbReference type="InterPro" id="IPR007125">
    <property type="entry name" value="H2A/H2B/H3"/>
</dbReference>
<dbReference type="AlphaFoldDB" id="A0A507FKM4"/>
<dbReference type="GO" id="GO:0046982">
    <property type="term" value="F:protein heterodimerization activity"/>
    <property type="evidence" value="ECO:0007669"/>
    <property type="project" value="InterPro"/>
</dbReference>
<keyword evidence="5" id="KW-1185">Reference proteome</keyword>
<dbReference type="Proteomes" id="UP000320333">
    <property type="component" value="Unassembled WGS sequence"/>
</dbReference>
<name>A0A507FKM4_9FUNG</name>
<dbReference type="PANTHER" id="PTHR23428">
    <property type="entry name" value="HISTONE H2B"/>
    <property type="match status" value="1"/>
</dbReference>
<accession>A0A507FKM4</accession>
<dbReference type="InterPro" id="IPR009072">
    <property type="entry name" value="Histone-fold"/>
</dbReference>
<feature type="compositionally biased region" description="Low complexity" evidence="2">
    <location>
        <begin position="1"/>
        <end position="12"/>
    </location>
</feature>
<dbReference type="Gene3D" id="1.10.20.10">
    <property type="entry name" value="Histone, subunit A"/>
    <property type="match status" value="1"/>
</dbReference>
<comment type="similarity">
    <text evidence="1">Belongs to the histone H2B family.</text>
</comment>
<evidence type="ECO:0000256" key="2">
    <source>
        <dbReference type="SAM" id="MobiDB-lite"/>
    </source>
</evidence>
<organism evidence="4 5">
    <name type="scientific">Chytriomyces confervae</name>
    <dbReference type="NCBI Taxonomy" id="246404"/>
    <lineage>
        <taxon>Eukaryota</taxon>
        <taxon>Fungi</taxon>
        <taxon>Fungi incertae sedis</taxon>
        <taxon>Chytridiomycota</taxon>
        <taxon>Chytridiomycota incertae sedis</taxon>
        <taxon>Chytridiomycetes</taxon>
        <taxon>Chytridiales</taxon>
        <taxon>Chytriomycetaceae</taxon>
        <taxon>Chytriomyces</taxon>
    </lineage>
</organism>
<dbReference type="OrthoDB" id="1166527at2759"/>
<feature type="domain" description="Core Histone H2A/H2B/H3" evidence="3">
    <location>
        <begin position="42"/>
        <end position="112"/>
    </location>
</feature>
<dbReference type="SMART" id="SM00427">
    <property type="entry name" value="H2B"/>
    <property type="match status" value="1"/>
</dbReference>
<dbReference type="GO" id="GO:0030527">
    <property type="term" value="F:structural constituent of chromatin"/>
    <property type="evidence" value="ECO:0007669"/>
    <property type="project" value="InterPro"/>
</dbReference>
<dbReference type="SUPFAM" id="SSF47113">
    <property type="entry name" value="Histone-fold"/>
    <property type="match status" value="1"/>
</dbReference>
<sequence>MPPKEGGTAPAPAEKKPAGKAPAKTAAKKNKKTKKTRRGFGKKPTRKGTFSSCIYKVLKMCHFKAGMSNNAMSIMNSFVNDIFERIAGEASKLMAYNKRSTMSCRDIQTSVQLILPGQLAKYAVSKGILAVTSHAPFNRLRVCTLNESKQPLLAPPSQLLQPQNNNNKSKTAFLLSYNNIAKFPDWLADLKGIAAITGNMIYTIHFKHMHHDAYMNP</sequence>
<dbReference type="InterPro" id="IPR000558">
    <property type="entry name" value="Histone_H2B"/>
</dbReference>
<evidence type="ECO:0000259" key="3">
    <source>
        <dbReference type="Pfam" id="PF00125"/>
    </source>
</evidence>
<dbReference type="CDD" id="cd22910">
    <property type="entry name" value="HFD_H2B"/>
    <property type="match status" value="1"/>
</dbReference>